<reference evidence="2 3" key="1">
    <citation type="submission" date="2024-08" db="EMBL/GenBank/DDBJ databases">
        <authorList>
            <person name="Lu H."/>
        </authorList>
    </citation>
    <scope>NUCLEOTIDE SEQUENCE [LARGE SCALE GENOMIC DNA]</scope>
    <source>
        <strain evidence="2 3">BYS180W</strain>
    </source>
</reference>
<comment type="caution">
    <text evidence="2">The sequence shown here is derived from an EMBL/GenBank/DDBJ whole genome shotgun (WGS) entry which is preliminary data.</text>
</comment>
<evidence type="ECO:0000313" key="2">
    <source>
        <dbReference type="EMBL" id="MFG6447985.1"/>
    </source>
</evidence>
<dbReference type="InterPro" id="IPR052340">
    <property type="entry name" value="RNase_Y/CdgJ"/>
</dbReference>
<gene>
    <name evidence="2" type="ORF">ACG0Z6_06950</name>
</gene>
<evidence type="ECO:0000313" key="3">
    <source>
        <dbReference type="Proteomes" id="UP001606099"/>
    </source>
</evidence>
<dbReference type="Gene3D" id="1.10.3210.10">
    <property type="entry name" value="Hypothetical protein af1432"/>
    <property type="match status" value="1"/>
</dbReference>
<keyword evidence="3" id="KW-1185">Reference proteome</keyword>
<dbReference type="Proteomes" id="UP001606099">
    <property type="component" value="Unassembled WGS sequence"/>
</dbReference>
<dbReference type="Pfam" id="PF08668">
    <property type="entry name" value="HDOD"/>
    <property type="match status" value="1"/>
</dbReference>
<sequence>MPVAPELRSLQIDIPAQPEVLVRLSLLMARDDAELSAMSALIEQDMALASAVLRAVNSSMYGLNGRVQSVQQALTYLGMREVAGITFEMGLRAAFPPAPELDVIWQRAARRGQLMGRLGQLLHIDPWSAHSAGLFEECGKAVLYRHAPAQYPALLRTAGSDVQQLCAMEHAMFGVSYDALGAALCETWGLAPAATASVRHHLALRQGRDCPAQLERRGVAVVGALAWALTEAPQQLEPLALALAPLAQLDELLVQRALVKLEEEIQQAQRHGRT</sequence>
<organism evidence="2 3">
    <name type="scientific">Roseateles rivi</name>
    <dbReference type="NCBI Taxonomy" id="3299028"/>
    <lineage>
        <taxon>Bacteria</taxon>
        <taxon>Pseudomonadati</taxon>
        <taxon>Pseudomonadota</taxon>
        <taxon>Betaproteobacteria</taxon>
        <taxon>Burkholderiales</taxon>
        <taxon>Sphaerotilaceae</taxon>
        <taxon>Roseateles</taxon>
    </lineage>
</organism>
<dbReference type="InterPro" id="IPR013976">
    <property type="entry name" value="HDOD"/>
</dbReference>
<name>A0ABW7FUP4_9BURK</name>
<dbReference type="PANTHER" id="PTHR33525">
    <property type="match status" value="1"/>
</dbReference>
<dbReference type="PROSITE" id="PS51833">
    <property type="entry name" value="HDOD"/>
    <property type="match status" value="1"/>
</dbReference>
<dbReference type="PANTHER" id="PTHR33525:SF3">
    <property type="entry name" value="RIBONUCLEASE Y"/>
    <property type="match status" value="1"/>
</dbReference>
<evidence type="ECO:0000259" key="1">
    <source>
        <dbReference type="PROSITE" id="PS51833"/>
    </source>
</evidence>
<dbReference type="RefSeq" id="WP_394459849.1">
    <property type="nucleotide sequence ID" value="NZ_JBIGHZ010000002.1"/>
</dbReference>
<dbReference type="SUPFAM" id="SSF109604">
    <property type="entry name" value="HD-domain/PDEase-like"/>
    <property type="match status" value="1"/>
</dbReference>
<proteinExistence type="predicted"/>
<feature type="domain" description="HDOD" evidence="1">
    <location>
        <begin position="14"/>
        <end position="204"/>
    </location>
</feature>
<protein>
    <submittedName>
        <fullName evidence="2">HDOD domain-containing protein</fullName>
    </submittedName>
</protein>
<dbReference type="EMBL" id="JBIGHZ010000002">
    <property type="protein sequence ID" value="MFG6447985.1"/>
    <property type="molecule type" value="Genomic_DNA"/>
</dbReference>
<accession>A0ABW7FUP4</accession>